<gene>
    <name evidence="10" type="ORF">SAMN05444414_11316</name>
</gene>
<protein>
    <submittedName>
        <fullName evidence="10">Amino acid/amide ABC transporter membrane protein 1, HAAT family</fullName>
    </submittedName>
</protein>
<name>A0A1M7ACT9_9RHOB</name>
<proteinExistence type="inferred from homology"/>
<evidence type="ECO:0000256" key="9">
    <source>
        <dbReference type="SAM" id="Phobius"/>
    </source>
</evidence>
<evidence type="ECO:0000256" key="7">
    <source>
        <dbReference type="ARBA" id="ARBA00023136"/>
    </source>
</evidence>
<dbReference type="GO" id="GO:0022857">
    <property type="term" value="F:transmembrane transporter activity"/>
    <property type="evidence" value="ECO:0007669"/>
    <property type="project" value="InterPro"/>
</dbReference>
<evidence type="ECO:0000256" key="2">
    <source>
        <dbReference type="ARBA" id="ARBA00022448"/>
    </source>
</evidence>
<keyword evidence="5" id="KW-0029">Amino-acid transport</keyword>
<dbReference type="CDD" id="cd06582">
    <property type="entry name" value="TM_PBP1_LivH_like"/>
    <property type="match status" value="1"/>
</dbReference>
<dbReference type="STRING" id="1054996.SAMN05444414_11316"/>
<dbReference type="OrthoDB" id="9810089at2"/>
<evidence type="ECO:0000256" key="1">
    <source>
        <dbReference type="ARBA" id="ARBA00004651"/>
    </source>
</evidence>
<reference evidence="11" key="1">
    <citation type="submission" date="2016-11" db="EMBL/GenBank/DDBJ databases">
        <authorList>
            <person name="Varghese N."/>
            <person name="Submissions S."/>
        </authorList>
    </citation>
    <scope>NUCLEOTIDE SEQUENCE [LARGE SCALE GENOMIC DNA]</scope>
    <source>
        <strain evidence="11">DSM 29327</strain>
    </source>
</reference>
<comment type="similarity">
    <text evidence="8">Belongs to the binding-protein-dependent transport system permease family. LivHM subfamily.</text>
</comment>
<dbReference type="RefSeq" id="WP_084732853.1">
    <property type="nucleotide sequence ID" value="NZ_FRBN01000013.1"/>
</dbReference>
<keyword evidence="11" id="KW-1185">Reference proteome</keyword>
<evidence type="ECO:0000313" key="10">
    <source>
        <dbReference type="EMBL" id="SHL40488.1"/>
    </source>
</evidence>
<evidence type="ECO:0000256" key="8">
    <source>
        <dbReference type="ARBA" id="ARBA00037998"/>
    </source>
</evidence>
<dbReference type="PANTHER" id="PTHR11795:SF445">
    <property type="entry name" value="AMINO ACID ABC TRANSPORTER PERMEASE PROTEIN"/>
    <property type="match status" value="1"/>
</dbReference>
<comment type="subcellular location">
    <subcellularLocation>
        <location evidence="1">Cell membrane</location>
        <topology evidence="1">Multi-pass membrane protein</topology>
    </subcellularLocation>
</comment>
<dbReference type="EMBL" id="FRBN01000013">
    <property type="protein sequence ID" value="SHL40488.1"/>
    <property type="molecule type" value="Genomic_DNA"/>
</dbReference>
<dbReference type="PANTHER" id="PTHR11795">
    <property type="entry name" value="BRANCHED-CHAIN AMINO ACID TRANSPORT SYSTEM PERMEASE PROTEIN LIVH"/>
    <property type="match status" value="1"/>
</dbReference>
<keyword evidence="6 9" id="KW-1133">Transmembrane helix</keyword>
<keyword evidence="4 9" id="KW-0812">Transmembrane</keyword>
<accession>A0A1M7ACT9</accession>
<feature type="transmembrane region" description="Helical" evidence="9">
    <location>
        <begin position="6"/>
        <end position="31"/>
    </location>
</feature>
<feature type="transmembrane region" description="Helical" evidence="9">
    <location>
        <begin position="192"/>
        <end position="212"/>
    </location>
</feature>
<dbReference type="Proteomes" id="UP000184191">
    <property type="component" value="Unassembled WGS sequence"/>
</dbReference>
<feature type="transmembrane region" description="Helical" evidence="9">
    <location>
        <begin position="66"/>
        <end position="85"/>
    </location>
</feature>
<dbReference type="InterPro" id="IPR001851">
    <property type="entry name" value="ABC_transp_permease"/>
</dbReference>
<evidence type="ECO:0000256" key="6">
    <source>
        <dbReference type="ARBA" id="ARBA00022989"/>
    </source>
</evidence>
<dbReference type="Pfam" id="PF02653">
    <property type="entry name" value="BPD_transp_2"/>
    <property type="match status" value="1"/>
</dbReference>
<evidence type="ECO:0000256" key="5">
    <source>
        <dbReference type="ARBA" id="ARBA00022970"/>
    </source>
</evidence>
<dbReference type="GO" id="GO:0006865">
    <property type="term" value="P:amino acid transport"/>
    <property type="evidence" value="ECO:0007669"/>
    <property type="project" value="UniProtKB-KW"/>
</dbReference>
<organism evidence="10 11">
    <name type="scientific">Roseovarius marisflavi</name>
    <dbReference type="NCBI Taxonomy" id="1054996"/>
    <lineage>
        <taxon>Bacteria</taxon>
        <taxon>Pseudomonadati</taxon>
        <taxon>Pseudomonadota</taxon>
        <taxon>Alphaproteobacteria</taxon>
        <taxon>Rhodobacterales</taxon>
        <taxon>Roseobacteraceae</taxon>
        <taxon>Roseovarius</taxon>
    </lineage>
</organism>
<keyword evidence="7 9" id="KW-0472">Membrane</keyword>
<dbReference type="InterPro" id="IPR052157">
    <property type="entry name" value="BCAA_transport_permease"/>
</dbReference>
<evidence type="ECO:0000313" key="11">
    <source>
        <dbReference type="Proteomes" id="UP000184191"/>
    </source>
</evidence>
<feature type="transmembrane region" description="Helical" evidence="9">
    <location>
        <begin position="97"/>
        <end position="119"/>
    </location>
</feature>
<sequence length="250" mass="26827">MYEVYIQALISGLLIGGVYALVAVGLTLIFGVMDIINFAHGEFLMFGMYSAFFASALLAIDPYFIIPIALPVFFAVGWLVHGTLIRPVVGKSHAIQILLTLGLSLFMQALAQFLFSADFQSLQLDYGSSTFELFGTRVSYTKLAAFVISVGMCGALWAFLQGTDTGKALRACAEEHEGAQAVGIDLNRMYKVAFGLGIACVAIAGIAMRPFFYVAPLVGPKFTLVAFVIVVLGGLAKFRGLLPAPLSWVS</sequence>
<keyword evidence="3" id="KW-1003">Cell membrane</keyword>
<keyword evidence="2" id="KW-0813">Transport</keyword>
<feature type="transmembrane region" description="Helical" evidence="9">
    <location>
        <begin position="43"/>
        <end position="60"/>
    </location>
</feature>
<evidence type="ECO:0000256" key="3">
    <source>
        <dbReference type="ARBA" id="ARBA00022475"/>
    </source>
</evidence>
<dbReference type="GO" id="GO:0005886">
    <property type="term" value="C:plasma membrane"/>
    <property type="evidence" value="ECO:0007669"/>
    <property type="project" value="UniProtKB-SubCell"/>
</dbReference>
<dbReference type="AlphaFoldDB" id="A0A1M7ACT9"/>
<feature type="transmembrane region" description="Helical" evidence="9">
    <location>
        <begin position="139"/>
        <end position="160"/>
    </location>
</feature>
<feature type="transmembrane region" description="Helical" evidence="9">
    <location>
        <begin position="218"/>
        <end position="236"/>
    </location>
</feature>
<evidence type="ECO:0000256" key="4">
    <source>
        <dbReference type="ARBA" id="ARBA00022692"/>
    </source>
</evidence>